<reference evidence="2" key="2">
    <citation type="submission" date="2020-02" db="EMBL/GenBank/DDBJ databases">
        <authorList>
            <person name="Gilchrist C.L.M."/>
            <person name="Chooi Y.-H."/>
        </authorList>
    </citation>
    <scope>NUCLEOTIDE SEQUENCE</scope>
    <source>
        <strain evidence="2">MST-FP2251</strain>
    </source>
</reference>
<gene>
    <name evidence="2" type="ORF">FE257_001029</name>
</gene>
<evidence type="ECO:0000256" key="1">
    <source>
        <dbReference type="SAM" id="SignalP"/>
    </source>
</evidence>
<organism evidence="2 3">
    <name type="scientific">Aspergillus nanangensis</name>
    <dbReference type="NCBI Taxonomy" id="2582783"/>
    <lineage>
        <taxon>Eukaryota</taxon>
        <taxon>Fungi</taxon>
        <taxon>Dikarya</taxon>
        <taxon>Ascomycota</taxon>
        <taxon>Pezizomycotina</taxon>
        <taxon>Eurotiomycetes</taxon>
        <taxon>Eurotiomycetidae</taxon>
        <taxon>Eurotiales</taxon>
        <taxon>Aspergillaceae</taxon>
        <taxon>Aspergillus</taxon>
        <taxon>Aspergillus subgen. Circumdati</taxon>
    </lineage>
</organism>
<name>A0AAD4CUB6_ASPNN</name>
<evidence type="ECO:0000313" key="2">
    <source>
        <dbReference type="EMBL" id="KAF9892627.1"/>
    </source>
</evidence>
<dbReference type="Proteomes" id="UP001194746">
    <property type="component" value="Unassembled WGS sequence"/>
</dbReference>
<dbReference type="EMBL" id="VCAU01000011">
    <property type="protein sequence ID" value="KAF9892627.1"/>
    <property type="molecule type" value="Genomic_DNA"/>
</dbReference>
<reference evidence="2" key="1">
    <citation type="journal article" date="2019" name="Beilstein J. Org. Chem.">
        <title>Nanangenines: drimane sesquiterpenoids as the dominant metabolite cohort of a novel Australian fungus, Aspergillus nanangensis.</title>
        <authorList>
            <person name="Lacey H.J."/>
            <person name="Gilchrist C.L.M."/>
            <person name="Crombie A."/>
            <person name="Kalaitzis J.A."/>
            <person name="Vuong D."/>
            <person name="Rutledge P.J."/>
            <person name="Turner P."/>
            <person name="Pitt J.I."/>
            <person name="Lacey E."/>
            <person name="Chooi Y.H."/>
            <person name="Piggott A.M."/>
        </authorList>
    </citation>
    <scope>NUCLEOTIDE SEQUENCE</scope>
    <source>
        <strain evidence="2">MST-FP2251</strain>
    </source>
</reference>
<evidence type="ECO:0000313" key="3">
    <source>
        <dbReference type="Proteomes" id="UP001194746"/>
    </source>
</evidence>
<keyword evidence="3" id="KW-1185">Reference proteome</keyword>
<keyword evidence="1" id="KW-0732">Signal</keyword>
<sequence>MKLKTFTLAVCLLFLQLTNASPLKRDSPTSDVRLQNDNYEQVLGDLMRINVRQVALAVKLVVLHPDRPERIAEVNKALDNVINTTATTDQDVLISPASDNTNRGQVNTPLAVQFNADECTTLFLQSLENVPSFLNATSEIVEKASSDRMSLDILQNARDGNIIDGDLQEWKKDYDKLFTDLESKCPGIKKQFEGVEDIHDQVFTNTRRLFSLSRCF</sequence>
<comment type="caution">
    <text evidence="2">The sequence shown here is derived from an EMBL/GenBank/DDBJ whole genome shotgun (WGS) entry which is preliminary data.</text>
</comment>
<proteinExistence type="predicted"/>
<feature type="chain" id="PRO_5042040565" evidence="1">
    <location>
        <begin position="21"/>
        <end position="216"/>
    </location>
</feature>
<protein>
    <submittedName>
        <fullName evidence="2">Uncharacterized protein</fullName>
    </submittedName>
</protein>
<dbReference type="AlphaFoldDB" id="A0AAD4CUB6"/>
<accession>A0AAD4CUB6</accession>
<feature type="signal peptide" evidence="1">
    <location>
        <begin position="1"/>
        <end position="20"/>
    </location>
</feature>